<protein>
    <submittedName>
        <fullName evidence="2">Uncharacterized protein</fullName>
    </submittedName>
</protein>
<keyword evidence="3" id="KW-1185">Reference proteome</keyword>
<proteinExistence type="predicted"/>
<dbReference type="KEGG" id="pspi:PS2015_610"/>
<dbReference type="RefSeq" id="WP_058020827.1">
    <property type="nucleotide sequence ID" value="NZ_CP013189.1"/>
</dbReference>
<keyword evidence="1" id="KW-0812">Transmembrane</keyword>
<keyword evidence="1" id="KW-0472">Membrane</keyword>
<evidence type="ECO:0000256" key="1">
    <source>
        <dbReference type="SAM" id="Phobius"/>
    </source>
</evidence>
<feature type="transmembrane region" description="Helical" evidence="1">
    <location>
        <begin position="12"/>
        <end position="37"/>
    </location>
</feature>
<dbReference type="Proteomes" id="UP000065641">
    <property type="component" value="Chromosome"/>
</dbReference>
<dbReference type="STRING" id="1249552.PS2015_610"/>
<dbReference type="EMBL" id="CP013189">
    <property type="protein sequence ID" value="ALO45293.1"/>
    <property type="molecule type" value="Genomic_DNA"/>
</dbReference>
<evidence type="ECO:0000313" key="2">
    <source>
        <dbReference type="EMBL" id="ALO45293.1"/>
    </source>
</evidence>
<gene>
    <name evidence="2" type="ORF">PS2015_610</name>
</gene>
<accession>A0A0S2KA81</accession>
<reference evidence="2 3" key="1">
    <citation type="submission" date="2015-11" db="EMBL/GenBank/DDBJ databases">
        <authorList>
            <person name="Zhang Y."/>
            <person name="Guo Z."/>
        </authorList>
    </citation>
    <scope>NUCLEOTIDE SEQUENCE [LARGE SCALE GENOMIC DNA]</scope>
    <source>
        <strain evidence="2 3">KCTC 32221</strain>
    </source>
</reference>
<dbReference type="OrthoDB" id="3199629at2"/>
<dbReference type="AlphaFoldDB" id="A0A0S2KA81"/>
<evidence type="ECO:0000313" key="3">
    <source>
        <dbReference type="Proteomes" id="UP000065641"/>
    </source>
</evidence>
<organism evidence="2 3">
    <name type="scientific">Pseudohongiella spirulinae</name>
    <dbReference type="NCBI Taxonomy" id="1249552"/>
    <lineage>
        <taxon>Bacteria</taxon>
        <taxon>Pseudomonadati</taxon>
        <taxon>Pseudomonadota</taxon>
        <taxon>Gammaproteobacteria</taxon>
        <taxon>Pseudomonadales</taxon>
        <taxon>Pseudohongiellaceae</taxon>
        <taxon>Pseudohongiella</taxon>
    </lineage>
</organism>
<sequence length="332" mass="34875">MKTDQPNSSHSLFSVFFWGSIYTMIAITLGLLLLSVWQSQKPTPAGGETIQFGAAVVVSPEPPAEIESGTLRRYFRQANQQAFQASAAALDQLLIELYAPVYAGISDYADFHYSIRGEYTELASAAIGQIGDSMQQIMFAGFDERLNRTSAILDSTYASVFQTALTEAIQNELPEGLQLESLGSITRTAIDSATSRAQVTVPVATATASVGGFAMAKILSKKVATKVAAKAALKGGTSVLGGTGAGAAAGAVFGPVGSAVGAVIGGVSAWLAADAVIIGIDEHFNRDEFESQLSDLVDENKAQLQAHLLTSLAAKQVDMDTFTLQELNESLP</sequence>
<keyword evidence="1" id="KW-1133">Transmembrane helix</keyword>
<name>A0A0S2KA81_9GAMM</name>